<dbReference type="InterPro" id="IPR013783">
    <property type="entry name" value="Ig-like_fold"/>
</dbReference>
<evidence type="ECO:0000313" key="3">
    <source>
        <dbReference type="Proteomes" id="UP001558652"/>
    </source>
</evidence>
<organism evidence="2 3">
    <name type="scientific">Ranatra chinensis</name>
    <dbReference type="NCBI Taxonomy" id="642074"/>
    <lineage>
        <taxon>Eukaryota</taxon>
        <taxon>Metazoa</taxon>
        <taxon>Ecdysozoa</taxon>
        <taxon>Arthropoda</taxon>
        <taxon>Hexapoda</taxon>
        <taxon>Insecta</taxon>
        <taxon>Pterygota</taxon>
        <taxon>Neoptera</taxon>
        <taxon>Paraneoptera</taxon>
        <taxon>Hemiptera</taxon>
        <taxon>Heteroptera</taxon>
        <taxon>Panheteroptera</taxon>
        <taxon>Nepomorpha</taxon>
        <taxon>Nepidae</taxon>
        <taxon>Ranatrinae</taxon>
        <taxon>Ranatra</taxon>
    </lineage>
</organism>
<dbReference type="SUPFAM" id="SSF48726">
    <property type="entry name" value="Immunoglobulin"/>
    <property type="match status" value="2"/>
</dbReference>
<protein>
    <recommendedName>
        <fullName evidence="1">Ig-like domain-containing protein</fullName>
    </recommendedName>
</protein>
<keyword evidence="3" id="KW-1185">Reference proteome</keyword>
<accession>A0ABD0XVN5</accession>
<sequence>GEPPPNVTWFVNDEPFNGQIDRPGPKVIVNKLSMTRIKRDRLNSTFKCLATNTKLMQPTERSLRLEMYLRPISVRLTSKPETLIADQEYTIGCQAIGSRPQAEITWLRENKKFRRGKVCFMLISPIKYCRVMGCHSSTMTWGH</sequence>
<comment type="caution">
    <text evidence="2">The sequence shown here is derived from an EMBL/GenBank/DDBJ whole genome shotgun (WGS) entry which is preliminary data.</text>
</comment>
<evidence type="ECO:0000259" key="1">
    <source>
        <dbReference type="PROSITE" id="PS50835"/>
    </source>
</evidence>
<dbReference type="PANTHER" id="PTHR23278">
    <property type="entry name" value="SIDESTEP PROTEIN"/>
    <property type="match status" value="1"/>
</dbReference>
<proteinExistence type="predicted"/>
<gene>
    <name evidence="2" type="ORF">AAG570_007721</name>
</gene>
<dbReference type="InterPro" id="IPR007110">
    <property type="entry name" value="Ig-like_dom"/>
</dbReference>
<dbReference type="PANTHER" id="PTHR23278:SF26">
    <property type="entry name" value="SIDESTEP III, ISOFORM O"/>
    <property type="match status" value="1"/>
</dbReference>
<dbReference type="Proteomes" id="UP001558652">
    <property type="component" value="Unassembled WGS sequence"/>
</dbReference>
<evidence type="ECO:0000313" key="2">
    <source>
        <dbReference type="EMBL" id="KAL1114897.1"/>
    </source>
</evidence>
<feature type="non-terminal residue" evidence="2">
    <location>
        <position position="1"/>
    </location>
</feature>
<dbReference type="AlphaFoldDB" id="A0ABD0XVN5"/>
<dbReference type="CDD" id="cd00096">
    <property type="entry name" value="Ig"/>
    <property type="match status" value="1"/>
</dbReference>
<name>A0ABD0XVN5_9HEMI</name>
<dbReference type="InterPro" id="IPR036179">
    <property type="entry name" value="Ig-like_dom_sf"/>
</dbReference>
<dbReference type="EMBL" id="JBFDAA010000021">
    <property type="protein sequence ID" value="KAL1114897.1"/>
    <property type="molecule type" value="Genomic_DNA"/>
</dbReference>
<dbReference type="PROSITE" id="PS50835">
    <property type="entry name" value="IG_LIKE"/>
    <property type="match status" value="1"/>
</dbReference>
<dbReference type="Gene3D" id="2.60.40.10">
    <property type="entry name" value="Immunoglobulins"/>
    <property type="match status" value="2"/>
</dbReference>
<feature type="domain" description="Ig-like" evidence="1">
    <location>
        <begin position="71"/>
        <end position="140"/>
    </location>
</feature>
<reference evidence="2 3" key="1">
    <citation type="submission" date="2024-07" db="EMBL/GenBank/DDBJ databases">
        <title>Chromosome-level genome assembly of the water stick insect Ranatra chinensis (Heteroptera: Nepidae).</title>
        <authorList>
            <person name="Liu X."/>
        </authorList>
    </citation>
    <scope>NUCLEOTIDE SEQUENCE [LARGE SCALE GENOMIC DNA]</scope>
    <source>
        <strain evidence="2">Cailab_2021Rc</strain>
        <tissue evidence="2">Muscle</tissue>
    </source>
</reference>